<accession>A0A8S5SSI6</accession>
<name>A0A8S5SSI6_9CAUD</name>
<dbReference type="EMBL" id="BK032656">
    <property type="protein sequence ID" value="DAF53538.1"/>
    <property type="molecule type" value="Genomic_DNA"/>
</dbReference>
<evidence type="ECO:0000313" key="1">
    <source>
        <dbReference type="EMBL" id="DAF53538.1"/>
    </source>
</evidence>
<organism evidence="1">
    <name type="scientific">Podoviridae sp. ctCi71</name>
    <dbReference type="NCBI Taxonomy" id="2827725"/>
    <lineage>
        <taxon>Viruses</taxon>
        <taxon>Duplodnaviria</taxon>
        <taxon>Heunggongvirae</taxon>
        <taxon>Uroviricota</taxon>
        <taxon>Caudoviricetes</taxon>
    </lineage>
</organism>
<proteinExistence type="predicted"/>
<protein>
    <submittedName>
        <fullName evidence="1">Uncharacterized protein</fullName>
    </submittedName>
</protein>
<sequence length="51" mass="6019">MYEHTTTYSLPLYTDDTPSDLRDGYNRAMVMIDRLIHQLETLIRETKGTNQ</sequence>
<reference evidence="1" key="1">
    <citation type="journal article" date="2021" name="Proc. Natl. Acad. Sci. U.S.A.">
        <title>A Catalog of Tens of Thousands of Viruses from Human Metagenomes Reveals Hidden Associations with Chronic Diseases.</title>
        <authorList>
            <person name="Tisza M.J."/>
            <person name="Buck C.B."/>
        </authorList>
    </citation>
    <scope>NUCLEOTIDE SEQUENCE</scope>
    <source>
        <strain evidence="1">CtCi71</strain>
    </source>
</reference>